<dbReference type="GO" id="GO:0006508">
    <property type="term" value="P:proteolysis"/>
    <property type="evidence" value="ECO:0007669"/>
    <property type="project" value="InterPro"/>
</dbReference>
<dbReference type="PANTHER" id="PTHR43501:SF1">
    <property type="entry name" value="CYTOSOL NON-SPECIFIC DIPEPTIDASE"/>
    <property type="match status" value="1"/>
</dbReference>
<comment type="caution">
    <text evidence="1">The sequence shown here is derived from an EMBL/GenBank/DDBJ whole genome shotgun (WGS) entry which is preliminary data.</text>
</comment>
<reference evidence="1" key="1">
    <citation type="journal article" date="2014" name="Front. Microbiol.">
        <title>High frequency of phylogenetically diverse reductive dehalogenase-homologous genes in deep subseafloor sedimentary metagenomes.</title>
        <authorList>
            <person name="Kawai M."/>
            <person name="Futagami T."/>
            <person name="Toyoda A."/>
            <person name="Takaki Y."/>
            <person name="Nishi S."/>
            <person name="Hori S."/>
            <person name="Arai W."/>
            <person name="Tsubouchi T."/>
            <person name="Morono Y."/>
            <person name="Uchiyama I."/>
            <person name="Ito T."/>
            <person name="Fujiyama A."/>
            <person name="Inagaki F."/>
            <person name="Takami H."/>
        </authorList>
    </citation>
    <scope>NUCLEOTIDE SEQUENCE</scope>
    <source>
        <strain evidence="1">Expedition CK06-06</strain>
    </source>
</reference>
<proteinExistence type="predicted"/>
<dbReference type="Gene3D" id="3.40.630.10">
    <property type="entry name" value="Zn peptidases"/>
    <property type="match status" value="1"/>
</dbReference>
<sequence>MLENLEPKIVWYILKILLLKLRDLSKHEERIREVIKDFILESGKTNNNDFQIYQDGVGNILIKKPATSGQESIPSIMLQAHLDMVCETDKPEGFDFFNKGIPVRIQENNEWVYADGTSLGADNGIGLAFALAILIDKSIDSHGPIEVLFTVNEEDGFDGATHLDPKTLNIKSKLMINLDGGPAEVVVIGSVCGRRVRFSKKFNWISPENIEDFSNRLTSNNIPNWYVGIIDKKEPGLVRLSKNIEFEEVLKK</sequence>
<name>X1RE98_9ZZZZ</name>
<accession>X1RE98</accession>
<dbReference type="AlphaFoldDB" id="X1RE98"/>
<evidence type="ECO:0000313" key="1">
    <source>
        <dbReference type="EMBL" id="GAI79042.1"/>
    </source>
</evidence>
<gene>
    <name evidence="1" type="ORF">S12H4_26003</name>
</gene>
<dbReference type="EMBL" id="BARW01014711">
    <property type="protein sequence ID" value="GAI79042.1"/>
    <property type="molecule type" value="Genomic_DNA"/>
</dbReference>
<dbReference type="InterPro" id="IPR001160">
    <property type="entry name" value="Peptidase_M20C"/>
</dbReference>
<dbReference type="GO" id="GO:0070573">
    <property type="term" value="F:metallodipeptidase activity"/>
    <property type="evidence" value="ECO:0007669"/>
    <property type="project" value="TreeGrafter"/>
</dbReference>
<evidence type="ECO:0008006" key="2">
    <source>
        <dbReference type="Google" id="ProtNLM"/>
    </source>
</evidence>
<dbReference type="PRINTS" id="PR00934">
    <property type="entry name" value="XHISDIPTASE"/>
</dbReference>
<dbReference type="SUPFAM" id="SSF53187">
    <property type="entry name" value="Zn-dependent exopeptidases"/>
    <property type="match status" value="1"/>
</dbReference>
<protein>
    <recommendedName>
        <fullName evidence="2">Peptidase M20 dimerisation domain-containing protein</fullName>
    </recommendedName>
</protein>
<organism evidence="1">
    <name type="scientific">marine sediment metagenome</name>
    <dbReference type="NCBI Taxonomy" id="412755"/>
    <lineage>
        <taxon>unclassified sequences</taxon>
        <taxon>metagenomes</taxon>
        <taxon>ecological metagenomes</taxon>
    </lineage>
</organism>
<dbReference type="PANTHER" id="PTHR43501">
    <property type="entry name" value="CYTOSOL NON-SPECIFIC DIPEPTIDASE"/>
    <property type="match status" value="1"/>
</dbReference>
<dbReference type="Pfam" id="PF01546">
    <property type="entry name" value="Peptidase_M20"/>
    <property type="match status" value="1"/>
</dbReference>
<dbReference type="InterPro" id="IPR002933">
    <property type="entry name" value="Peptidase_M20"/>
</dbReference>
<dbReference type="GO" id="GO:0005829">
    <property type="term" value="C:cytosol"/>
    <property type="evidence" value="ECO:0007669"/>
    <property type="project" value="TreeGrafter"/>
</dbReference>